<accession>A0A9J6AER7</accession>
<dbReference type="AlphaFoldDB" id="A0A9J6AER7"/>
<evidence type="ECO:0000313" key="1">
    <source>
        <dbReference type="EMBL" id="KAG5622897.1"/>
    </source>
</evidence>
<protein>
    <submittedName>
        <fullName evidence="1">Uncharacterized protein</fullName>
    </submittedName>
</protein>
<comment type="caution">
    <text evidence="1">The sequence shown here is derived from an EMBL/GenBank/DDBJ whole genome shotgun (WGS) entry which is preliminary data.</text>
</comment>
<dbReference type="Proteomes" id="UP000824120">
    <property type="component" value="Chromosome 2"/>
</dbReference>
<keyword evidence="2" id="KW-1185">Reference proteome</keyword>
<gene>
    <name evidence="1" type="ORF">H5410_008115</name>
</gene>
<sequence length="87" mass="10238">MVDCLSSFELVGRNKLEINLQNDNLLPKDYLFLKKVPNCKFCLAKGFNMNHRSLQQSVCLHFTWVHYDEIMKCMASIHLRFKDKCIA</sequence>
<proteinExistence type="predicted"/>
<dbReference type="OrthoDB" id="1223964at2759"/>
<name>A0A9J6AER7_SOLCO</name>
<reference evidence="1 2" key="1">
    <citation type="submission" date="2020-09" db="EMBL/GenBank/DDBJ databases">
        <title>De no assembly of potato wild relative species, Solanum commersonii.</title>
        <authorList>
            <person name="Cho K."/>
        </authorList>
    </citation>
    <scope>NUCLEOTIDE SEQUENCE [LARGE SCALE GENOMIC DNA]</scope>
    <source>
        <strain evidence="1">LZ3.2</strain>
        <tissue evidence="1">Leaf</tissue>
    </source>
</reference>
<dbReference type="EMBL" id="JACXVP010000002">
    <property type="protein sequence ID" value="KAG5622897.1"/>
    <property type="molecule type" value="Genomic_DNA"/>
</dbReference>
<organism evidence="1 2">
    <name type="scientific">Solanum commersonii</name>
    <name type="common">Commerson's wild potato</name>
    <name type="synonym">Commerson's nightshade</name>
    <dbReference type="NCBI Taxonomy" id="4109"/>
    <lineage>
        <taxon>Eukaryota</taxon>
        <taxon>Viridiplantae</taxon>
        <taxon>Streptophyta</taxon>
        <taxon>Embryophyta</taxon>
        <taxon>Tracheophyta</taxon>
        <taxon>Spermatophyta</taxon>
        <taxon>Magnoliopsida</taxon>
        <taxon>eudicotyledons</taxon>
        <taxon>Gunneridae</taxon>
        <taxon>Pentapetalae</taxon>
        <taxon>asterids</taxon>
        <taxon>lamiids</taxon>
        <taxon>Solanales</taxon>
        <taxon>Solanaceae</taxon>
        <taxon>Solanoideae</taxon>
        <taxon>Solaneae</taxon>
        <taxon>Solanum</taxon>
    </lineage>
</organism>
<evidence type="ECO:0000313" key="2">
    <source>
        <dbReference type="Proteomes" id="UP000824120"/>
    </source>
</evidence>